<proteinExistence type="predicted"/>
<dbReference type="InterPro" id="IPR016181">
    <property type="entry name" value="Acyl_CoA_acyltransferase"/>
</dbReference>
<reference evidence="3" key="2">
    <citation type="submission" date="2020-09" db="EMBL/GenBank/DDBJ databases">
        <authorList>
            <person name="Sun Q."/>
            <person name="Zhou Y."/>
        </authorList>
    </citation>
    <scope>NUCLEOTIDE SEQUENCE</scope>
    <source>
        <strain evidence="3">CGMCC 1.16067</strain>
    </source>
</reference>
<evidence type="ECO:0000313" key="3">
    <source>
        <dbReference type="EMBL" id="GGF45535.1"/>
    </source>
</evidence>
<comment type="caution">
    <text evidence="3">The sequence shown here is derived from an EMBL/GenBank/DDBJ whole genome shotgun (WGS) entry which is preliminary data.</text>
</comment>
<evidence type="ECO:0000313" key="4">
    <source>
        <dbReference type="Proteomes" id="UP000649179"/>
    </source>
</evidence>
<dbReference type="Proteomes" id="UP000649179">
    <property type="component" value="Unassembled WGS sequence"/>
</dbReference>
<dbReference type="CDD" id="cd04301">
    <property type="entry name" value="NAT_SF"/>
    <property type="match status" value="1"/>
</dbReference>
<name>A0A917BHG8_9ACTN</name>
<reference evidence="3" key="1">
    <citation type="journal article" date="2014" name="Int. J. Syst. Evol. Microbiol.">
        <title>Complete genome sequence of Corynebacterium casei LMG S-19264T (=DSM 44701T), isolated from a smear-ripened cheese.</title>
        <authorList>
            <consortium name="US DOE Joint Genome Institute (JGI-PGF)"/>
            <person name="Walter F."/>
            <person name="Albersmeier A."/>
            <person name="Kalinowski J."/>
            <person name="Ruckert C."/>
        </authorList>
    </citation>
    <scope>NUCLEOTIDE SEQUENCE</scope>
    <source>
        <strain evidence="3">CGMCC 1.16067</strain>
    </source>
</reference>
<keyword evidence="4" id="KW-1185">Reference proteome</keyword>
<evidence type="ECO:0000256" key="1">
    <source>
        <dbReference type="SAM" id="MobiDB-lite"/>
    </source>
</evidence>
<dbReference type="Gene3D" id="3.40.630.30">
    <property type="match status" value="1"/>
</dbReference>
<accession>A0A917BHG8</accession>
<feature type="domain" description="N-acetyltransferase" evidence="2">
    <location>
        <begin position="135"/>
        <end position="175"/>
    </location>
</feature>
<feature type="region of interest" description="Disordered" evidence="1">
    <location>
        <begin position="191"/>
        <end position="210"/>
    </location>
</feature>
<dbReference type="SUPFAM" id="SSF55729">
    <property type="entry name" value="Acyl-CoA N-acyltransferases (Nat)"/>
    <property type="match status" value="1"/>
</dbReference>
<dbReference type="AlphaFoldDB" id="A0A917BHG8"/>
<dbReference type="EMBL" id="BMKQ01000001">
    <property type="protein sequence ID" value="GGF45535.1"/>
    <property type="molecule type" value="Genomic_DNA"/>
</dbReference>
<evidence type="ECO:0000259" key="2">
    <source>
        <dbReference type="Pfam" id="PF00583"/>
    </source>
</evidence>
<dbReference type="GO" id="GO:0016747">
    <property type="term" value="F:acyltransferase activity, transferring groups other than amino-acyl groups"/>
    <property type="evidence" value="ECO:0007669"/>
    <property type="project" value="InterPro"/>
</dbReference>
<organism evidence="3 4">
    <name type="scientific">Marmoricola endophyticus</name>
    <dbReference type="NCBI Taxonomy" id="2040280"/>
    <lineage>
        <taxon>Bacteria</taxon>
        <taxon>Bacillati</taxon>
        <taxon>Actinomycetota</taxon>
        <taxon>Actinomycetes</taxon>
        <taxon>Propionibacteriales</taxon>
        <taxon>Nocardioidaceae</taxon>
        <taxon>Marmoricola</taxon>
    </lineage>
</organism>
<gene>
    <name evidence="3" type="ORF">GCM10011519_19300</name>
</gene>
<sequence length="210" mass="22586">MTGDRASDWWRCRALRSDGSVAWFALVRADGPTPADQVVELPVDRAAERVADSPRVVVTYDDGAIVAVEVHGGSRTTYDAPWFVEVPEPAASPPASTVMVFSGHDVPAWSLRAGGGHGDPPVTGTDQLAAVRWYPRSGEVDQIYVAPQARRRGLASTLLAVAAALNEARGLPRFWGDGQRTDLGEAWRDASPWSHRAAARTHTAPPMTPQ</sequence>
<dbReference type="Pfam" id="PF00583">
    <property type="entry name" value="Acetyltransf_1"/>
    <property type="match status" value="1"/>
</dbReference>
<dbReference type="InterPro" id="IPR000182">
    <property type="entry name" value="GNAT_dom"/>
</dbReference>
<protein>
    <recommendedName>
        <fullName evidence="2">N-acetyltransferase domain-containing protein</fullName>
    </recommendedName>
</protein>